<dbReference type="GO" id="GO:0016810">
    <property type="term" value="F:hydrolase activity, acting on carbon-nitrogen (but not peptide) bonds"/>
    <property type="evidence" value="ECO:0007669"/>
    <property type="project" value="InterPro"/>
</dbReference>
<sequence>MLKERQFFTGLLCDLLIVSKAYRLFRRIYGGMGSILMFHRVVPETGRQRLFDNRSSEVTPRFLESAVRHYLKAGYAVVSLDDVYEMMAGKQPVRRFVCFTFDDGYRDNFTWAWPIFRKYDLPFAIYVPLCFPDRSCGAWWYFLEEILLTSDHVAFELDGRHFAFGCSQYREKEEAFGKIRGLITDCGPERCSERLGQIFAPYQADWHRRIGETAMSWDQLRQLGRDSRVTIGAHTVNHPALNRLSPGAVRKEVVRSKERLESRIGRPVEHFAYPFGTRAEVGEREFEIVRSCGFKTATTTRSGNIFMAHRHHRECLPRIAFSEKRQGRGYLELLTSGAIPALKNRFQRVITL</sequence>
<dbReference type="RefSeq" id="WP_124328274.1">
    <property type="nucleotide sequence ID" value="NZ_BEXT01000001.1"/>
</dbReference>
<dbReference type="CDD" id="cd10968">
    <property type="entry name" value="CE4_Mlr8448_like_5s"/>
    <property type="match status" value="1"/>
</dbReference>
<dbReference type="AlphaFoldDB" id="A0A401FVC4"/>
<dbReference type="PANTHER" id="PTHR34216">
    <property type="match status" value="1"/>
</dbReference>
<keyword evidence="1" id="KW-0732">Signal</keyword>
<dbReference type="OrthoDB" id="9776235at2"/>
<name>A0A401FVC4_9BACT</name>
<evidence type="ECO:0000313" key="4">
    <source>
        <dbReference type="Proteomes" id="UP000288096"/>
    </source>
</evidence>
<accession>A0A401FVC4</accession>
<dbReference type="SUPFAM" id="SSF88713">
    <property type="entry name" value="Glycoside hydrolase/deacetylase"/>
    <property type="match status" value="1"/>
</dbReference>
<feature type="domain" description="NodB homology" evidence="2">
    <location>
        <begin position="95"/>
        <end position="352"/>
    </location>
</feature>
<evidence type="ECO:0000256" key="1">
    <source>
        <dbReference type="ARBA" id="ARBA00022729"/>
    </source>
</evidence>
<evidence type="ECO:0000313" key="3">
    <source>
        <dbReference type="EMBL" id="GBC60922.1"/>
    </source>
</evidence>
<dbReference type="EMBL" id="BEXT01000001">
    <property type="protein sequence ID" value="GBC60922.1"/>
    <property type="molecule type" value="Genomic_DNA"/>
</dbReference>
<dbReference type="InterPro" id="IPR011330">
    <property type="entry name" value="Glyco_hydro/deAcase_b/a-brl"/>
</dbReference>
<keyword evidence="4" id="KW-1185">Reference proteome</keyword>
<proteinExistence type="predicted"/>
<dbReference type="Gene3D" id="3.20.20.370">
    <property type="entry name" value="Glycoside hydrolase/deacetylase"/>
    <property type="match status" value="1"/>
</dbReference>
<dbReference type="GO" id="GO:0005975">
    <property type="term" value="P:carbohydrate metabolic process"/>
    <property type="evidence" value="ECO:0007669"/>
    <property type="project" value="InterPro"/>
</dbReference>
<reference evidence="4" key="2">
    <citation type="submission" date="2019-01" db="EMBL/GenBank/DDBJ databases">
        <title>Genome sequence of Desulfonema ishimotonii strain Tokyo 01.</title>
        <authorList>
            <person name="Fukui M."/>
        </authorList>
    </citation>
    <scope>NUCLEOTIDE SEQUENCE [LARGE SCALE GENOMIC DNA]</scope>
    <source>
        <strain evidence="4">Tokyo 01</strain>
    </source>
</reference>
<dbReference type="InterPro" id="IPR051398">
    <property type="entry name" value="Polysacch_Deacetylase"/>
</dbReference>
<evidence type="ECO:0000259" key="2">
    <source>
        <dbReference type="PROSITE" id="PS51677"/>
    </source>
</evidence>
<reference evidence="4" key="1">
    <citation type="submission" date="2017-11" db="EMBL/GenBank/DDBJ databases">
        <authorList>
            <person name="Watanabe M."/>
            <person name="Kojima H."/>
        </authorList>
    </citation>
    <scope>NUCLEOTIDE SEQUENCE [LARGE SCALE GENOMIC DNA]</scope>
    <source>
        <strain evidence="4">Tokyo 01</strain>
    </source>
</reference>
<dbReference type="InterPro" id="IPR002509">
    <property type="entry name" value="NODB_dom"/>
</dbReference>
<dbReference type="Proteomes" id="UP000288096">
    <property type="component" value="Unassembled WGS sequence"/>
</dbReference>
<protein>
    <submittedName>
        <fullName evidence="3">Polysaccharide deacetylase</fullName>
    </submittedName>
</protein>
<comment type="caution">
    <text evidence="3">The sequence shown here is derived from an EMBL/GenBank/DDBJ whole genome shotgun (WGS) entry which is preliminary data.</text>
</comment>
<dbReference type="PANTHER" id="PTHR34216:SF7">
    <property type="entry name" value="POLY-BETA-1,6-N-ACETYL-D-GLUCOSAMINE N-DEACETYLASE"/>
    <property type="match status" value="1"/>
</dbReference>
<gene>
    <name evidence="3" type="ORF">DENIS_1882</name>
</gene>
<organism evidence="3 4">
    <name type="scientific">Desulfonema ishimotonii</name>
    <dbReference type="NCBI Taxonomy" id="45657"/>
    <lineage>
        <taxon>Bacteria</taxon>
        <taxon>Pseudomonadati</taxon>
        <taxon>Thermodesulfobacteriota</taxon>
        <taxon>Desulfobacteria</taxon>
        <taxon>Desulfobacterales</taxon>
        <taxon>Desulfococcaceae</taxon>
        <taxon>Desulfonema</taxon>
    </lineage>
</organism>
<dbReference type="PROSITE" id="PS51677">
    <property type="entry name" value="NODB"/>
    <property type="match status" value="1"/>
</dbReference>
<dbReference type="Pfam" id="PF01522">
    <property type="entry name" value="Polysacc_deac_1"/>
    <property type="match status" value="1"/>
</dbReference>